<feature type="region of interest" description="Disordered" evidence="1">
    <location>
        <begin position="78"/>
        <end position="105"/>
    </location>
</feature>
<protein>
    <submittedName>
        <fullName evidence="2">Uncharacterized protein</fullName>
    </submittedName>
</protein>
<feature type="compositionally biased region" description="Basic residues" evidence="1">
    <location>
        <begin position="96"/>
        <end position="105"/>
    </location>
</feature>
<dbReference type="Pfam" id="PF20099">
    <property type="entry name" value="DUF6489"/>
    <property type="match status" value="1"/>
</dbReference>
<evidence type="ECO:0000313" key="2">
    <source>
        <dbReference type="EMBL" id="CDO59766.1"/>
    </source>
</evidence>
<dbReference type="STRING" id="1458461.BN1012_Phect1552"/>
<sequence length="105" mass="11462">MKINIDIEMTPEEARKVIGLPDLAPMQEELVAQISDQIKRNVAYVDPELLVKLALPVGVEGIDKLQKLFWGVAKSAVGGNGASDEEPESDSPAPKKAPKTRRKRS</sequence>
<dbReference type="AlphaFoldDB" id="X5MN41"/>
<gene>
    <name evidence="2" type="ORF">BN1012_Phect1552</name>
</gene>
<proteinExistence type="predicted"/>
<dbReference type="EMBL" id="HG966617">
    <property type="protein sequence ID" value="CDO59766.1"/>
    <property type="molecule type" value="Genomic_DNA"/>
</dbReference>
<keyword evidence="3" id="KW-1185">Reference proteome</keyword>
<dbReference type="KEGG" id="pect:BN1012_Phect1552"/>
<dbReference type="HOGENOM" id="CLU_132026_1_0_5"/>
<dbReference type="Proteomes" id="UP000032160">
    <property type="component" value="Chromosome I"/>
</dbReference>
<organism evidence="2 3">
    <name type="scientific">Candidatus Phaeomarinibacter ectocarpi</name>
    <dbReference type="NCBI Taxonomy" id="1458461"/>
    <lineage>
        <taxon>Bacteria</taxon>
        <taxon>Pseudomonadati</taxon>
        <taxon>Pseudomonadota</taxon>
        <taxon>Alphaproteobacteria</taxon>
        <taxon>Hyphomicrobiales</taxon>
        <taxon>Parvibaculaceae</taxon>
        <taxon>Candidatus Phaeomarinibacter</taxon>
    </lineage>
</organism>
<accession>X5MN41</accession>
<dbReference type="RefSeq" id="WP_043951240.1">
    <property type="nucleotide sequence ID" value="NZ_HG966617.1"/>
</dbReference>
<name>X5MN41_9HYPH</name>
<reference evidence="2 3" key="1">
    <citation type="journal article" date="2014" name="Front. Genet.">
        <title>Genome and metabolic network of "Candidatus Phaeomarinobacter ectocarpi" Ec32, a new candidate genus of Alphaproteobacteria frequently associated with brown algae.</title>
        <authorList>
            <person name="Dittami S.M."/>
            <person name="Barbeyron T."/>
            <person name="Boyen C."/>
            <person name="Cambefort J."/>
            <person name="Collet G."/>
            <person name="Delage L."/>
            <person name="Gobet A."/>
            <person name="Groisillier A."/>
            <person name="Leblanc C."/>
            <person name="Michel G."/>
            <person name="Scornet D."/>
            <person name="Siegel A."/>
            <person name="Tapia J.E."/>
            <person name="Tonon T."/>
        </authorList>
    </citation>
    <scope>NUCLEOTIDE SEQUENCE [LARGE SCALE GENOMIC DNA]</scope>
    <source>
        <strain evidence="2 3">Ec32</strain>
    </source>
</reference>
<evidence type="ECO:0000313" key="3">
    <source>
        <dbReference type="Proteomes" id="UP000032160"/>
    </source>
</evidence>
<evidence type="ECO:0000256" key="1">
    <source>
        <dbReference type="SAM" id="MobiDB-lite"/>
    </source>
</evidence>
<dbReference type="InterPro" id="IPR045502">
    <property type="entry name" value="DUF6489"/>
</dbReference>